<proteinExistence type="predicted"/>
<dbReference type="STRING" id="1246995.AFR_04355"/>
<reference evidence="2 3" key="1">
    <citation type="journal article" date="2014" name="J. Biotechnol.">
        <title>Complete genome sequence of the actinobacterium Actinoplanes friuliensis HAG 010964, producer of the lipopeptide antibiotic friulimycin.</title>
        <authorList>
            <person name="Ruckert C."/>
            <person name="Szczepanowski R."/>
            <person name="Albersmeier A."/>
            <person name="Goesmann A."/>
            <person name="Fischer N."/>
            <person name="Steinkamper A."/>
            <person name="Puhler A."/>
            <person name="Biener R."/>
            <person name="Schwartz D."/>
            <person name="Kalinowski J."/>
        </authorList>
    </citation>
    <scope>NUCLEOTIDE SEQUENCE [LARGE SCALE GENOMIC DNA]</scope>
    <source>
        <strain evidence="2 3">DSM 7358</strain>
    </source>
</reference>
<evidence type="ECO:0000313" key="3">
    <source>
        <dbReference type="Proteomes" id="UP000017746"/>
    </source>
</evidence>
<dbReference type="PATRIC" id="fig|1246995.3.peg.879"/>
<protein>
    <submittedName>
        <fullName evidence="2">Uncharacterized protein</fullName>
    </submittedName>
</protein>
<evidence type="ECO:0000256" key="1">
    <source>
        <dbReference type="SAM" id="SignalP"/>
    </source>
</evidence>
<keyword evidence="3" id="KW-1185">Reference proteome</keyword>
<feature type="chain" id="PRO_5004665321" evidence="1">
    <location>
        <begin position="26"/>
        <end position="381"/>
    </location>
</feature>
<accession>U5VTX3</accession>
<dbReference type="Proteomes" id="UP000017746">
    <property type="component" value="Chromosome"/>
</dbReference>
<dbReference type="EMBL" id="CP006272">
    <property type="protein sequence ID" value="AGZ39160.1"/>
    <property type="molecule type" value="Genomic_DNA"/>
</dbReference>
<feature type="signal peptide" evidence="1">
    <location>
        <begin position="1"/>
        <end position="25"/>
    </location>
</feature>
<dbReference type="Gene3D" id="2.120.10.10">
    <property type="match status" value="1"/>
</dbReference>
<dbReference type="HOGENOM" id="CLU_764811_0_0_11"/>
<dbReference type="AlphaFoldDB" id="U5VTX3"/>
<dbReference type="KEGG" id="afs:AFR_04355"/>
<keyword evidence="1" id="KW-0732">Signal</keyword>
<dbReference type="RefSeq" id="WP_023358114.1">
    <property type="nucleotide sequence ID" value="NC_022657.1"/>
</dbReference>
<evidence type="ECO:0000313" key="2">
    <source>
        <dbReference type="EMBL" id="AGZ39160.1"/>
    </source>
</evidence>
<sequence>MLHGTAAAILTAVLAVTLAPQPAQAAIAVIGTVYKEPQPYEARFPDIIKLDDGNLMAVWHRAELHVGTVEKPANGTIQLSIWNGTVWSAPVLALAHPRFLGDVDMRDPKLAKMNDGQVIMTYFVGAKLYYSYWREGWTRFTDPLQLTMPGAPASMASHGSVLPLQQGGNPTDQVLVPFYSSGTEGGAFYLRATYHPNQTERLEPTFVKRIIKNDNPVGRRYTEPSFVQIGEKIVAGIRSENKVDGNDELQARPLAIGRWDAHDDTTNPTFELFQLGAGNPVLASSHHLLKTVKNGQEKIFFTYGNRFTPTRRPTYGIMIDNPLATWTGTSRLLYDSGAYDQANPSSVEAAEGWYWTLAFNANPGSTDNGRLLMVRSLHTDY</sequence>
<organism evidence="2 3">
    <name type="scientific">Actinoplanes friuliensis DSM 7358</name>
    <dbReference type="NCBI Taxonomy" id="1246995"/>
    <lineage>
        <taxon>Bacteria</taxon>
        <taxon>Bacillati</taxon>
        <taxon>Actinomycetota</taxon>
        <taxon>Actinomycetes</taxon>
        <taxon>Micromonosporales</taxon>
        <taxon>Micromonosporaceae</taxon>
        <taxon>Actinoplanes</taxon>
    </lineage>
</organism>
<name>U5VTX3_9ACTN</name>
<gene>
    <name evidence="2" type="ORF">AFR_04355</name>
</gene>